<keyword evidence="2" id="KW-0479">Metal-binding</keyword>
<evidence type="ECO:0000256" key="3">
    <source>
        <dbReference type="ARBA" id="ARBA00022741"/>
    </source>
</evidence>
<dbReference type="GO" id="GO:0016787">
    <property type="term" value="F:hydrolase activity"/>
    <property type="evidence" value="ECO:0007669"/>
    <property type="project" value="UniProtKB-KW"/>
</dbReference>
<dbReference type="EMBL" id="JAQQWL010000001">
    <property type="protein sequence ID" value="KAK8091206.1"/>
    <property type="molecule type" value="Genomic_DNA"/>
</dbReference>
<accession>A0ABR1X6W8</accession>
<keyword evidence="6" id="KW-0347">Helicase</keyword>
<evidence type="ECO:0000256" key="1">
    <source>
        <dbReference type="ARBA" id="ARBA00007025"/>
    </source>
</evidence>
<dbReference type="SUPFAM" id="SSF57850">
    <property type="entry name" value="RING/U-box"/>
    <property type="match status" value="1"/>
</dbReference>
<evidence type="ECO:0000256" key="2">
    <source>
        <dbReference type="ARBA" id="ARBA00022723"/>
    </source>
</evidence>
<comment type="similarity">
    <text evidence="1">Belongs to the SNF2/RAD54 helicase family.</text>
</comment>
<dbReference type="PROSITE" id="PS50089">
    <property type="entry name" value="ZF_RING_2"/>
    <property type="match status" value="1"/>
</dbReference>
<keyword evidence="4 9" id="KW-0863">Zinc-finger</keyword>
<dbReference type="Proteomes" id="UP001480595">
    <property type="component" value="Unassembled WGS sequence"/>
</dbReference>
<gene>
    <name evidence="12" type="ORF">PG994_000711</name>
</gene>
<sequence>MSEIEKHLQTGPHFTYTQFKRTKGENQDNLSTNSIILVTYQELLGSYMPKAVQEEMQSVECTAARRQELLDEHLGVLFKREFWRVVLDEAHAIKNRMSQNEERVIYRCVENDFRVHMNAKMAKLRSEGKHPQLGNSDFTLILRLRQAITHPFLLERAIKNNLNQRQIALMGSELDKVGLQKRPVYKQLKLFHKEAMQVSEKFSTSRFGGHFDIKEQLKTASDAMNDDFCKFCRYYLINPQANRCDHTFCLSCINYLDSEAKKKGRRMATCPIYDAALRDWRPARGQESAPRDEDERDNLSQFSEEKVATFRAAGLTKHQIKVLNDDKETEQRVKARQEPVEQGMDGKNLGNDYLDIQPRSKRSTSSFLDALDARYPNLWSPVPRL</sequence>
<evidence type="ECO:0000259" key="11">
    <source>
        <dbReference type="PROSITE" id="PS50089"/>
    </source>
</evidence>
<comment type="caution">
    <text evidence="12">The sequence shown here is derived from an EMBL/GenBank/DDBJ whole genome shotgun (WGS) entry which is preliminary data.</text>
</comment>
<evidence type="ECO:0000256" key="10">
    <source>
        <dbReference type="SAM" id="MobiDB-lite"/>
    </source>
</evidence>
<keyword evidence="5 12" id="KW-0378">Hydrolase</keyword>
<name>A0ABR1X6W8_9PEZI</name>
<evidence type="ECO:0000256" key="6">
    <source>
        <dbReference type="ARBA" id="ARBA00022806"/>
    </source>
</evidence>
<organism evidence="12 13">
    <name type="scientific">Apiospora phragmitis</name>
    <dbReference type="NCBI Taxonomy" id="2905665"/>
    <lineage>
        <taxon>Eukaryota</taxon>
        <taxon>Fungi</taxon>
        <taxon>Dikarya</taxon>
        <taxon>Ascomycota</taxon>
        <taxon>Pezizomycotina</taxon>
        <taxon>Sordariomycetes</taxon>
        <taxon>Xylariomycetidae</taxon>
        <taxon>Amphisphaeriales</taxon>
        <taxon>Apiosporaceae</taxon>
        <taxon>Apiospora</taxon>
    </lineage>
</organism>
<dbReference type="GeneID" id="92085183"/>
<evidence type="ECO:0000313" key="13">
    <source>
        <dbReference type="Proteomes" id="UP001480595"/>
    </source>
</evidence>
<dbReference type="Gene3D" id="3.30.40.10">
    <property type="entry name" value="Zinc/RING finger domain, C3HC4 (zinc finger)"/>
    <property type="match status" value="1"/>
</dbReference>
<feature type="domain" description="RING-type" evidence="11">
    <location>
        <begin position="229"/>
        <end position="272"/>
    </location>
</feature>
<evidence type="ECO:0000256" key="8">
    <source>
        <dbReference type="ARBA" id="ARBA00022840"/>
    </source>
</evidence>
<dbReference type="PANTHER" id="PTHR45626">
    <property type="entry name" value="TRANSCRIPTION TERMINATION FACTOR 2-RELATED"/>
    <property type="match status" value="1"/>
</dbReference>
<proteinExistence type="inferred from homology"/>
<feature type="compositionally biased region" description="Basic and acidic residues" evidence="10">
    <location>
        <begin position="326"/>
        <end position="339"/>
    </location>
</feature>
<evidence type="ECO:0000256" key="7">
    <source>
        <dbReference type="ARBA" id="ARBA00022833"/>
    </source>
</evidence>
<feature type="region of interest" description="Disordered" evidence="10">
    <location>
        <begin position="326"/>
        <end position="358"/>
    </location>
</feature>
<protein>
    <submittedName>
        <fullName evidence="12">P-loop containing nucleoside triphosphate hydrolase protein</fullName>
    </submittedName>
</protein>
<keyword evidence="13" id="KW-1185">Reference proteome</keyword>
<dbReference type="Gene3D" id="3.40.50.300">
    <property type="entry name" value="P-loop containing nucleotide triphosphate hydrolases"/>
    <property type="match status" value="1"/>
</dbReference>
<evidence type="ECO:0000256" key="4">
    <source>
        <dbReference type="ARBA" id="ARBA00022771"/>
    </source>
</evidence>
<evidence type="ECO:0000256" key="9">
    <source>
        <dbReference type="PROSITE-ProRule" id="PRU00175"/>
    </source>
</evidence>
<dbReference type="InterPro" id="IPR001841">
    <property type="entry name" value="Znf_RING"/>
</dbReference>
<feature type="region of interest" description="Disordered" evidence="10">
    <location>
        <begin position="281"/>
        <end position="301"/>
    </location>
</feature>
<dbReference type="InterPro" id="IPR013083">
    <property type="entry name" value="Znf_RING/FYVE/PHD"/>
</dbReference>
<feature type="compositionally biased region" description="Basic and acidic residues" evidence="10">
    <location>
        <begin position="281"/>
        <end position="293"/>
    </location>
</feature>
<dbReference type="RefSeq" id="XP_066722752.1">
    <property type="nucleotide sequence ID" value="XM_066852120.1"/>
</dbReference>
<dbReference type="PANTHER" id="PTHR45626:SF17">
    <property type="entry name" value="HELICASE-LIKE TRANSCRIPTION FACTOR"/>
    <property type="match status" value="1"/>
</dbReference>
<evidence type="ECO:0000313" key="12">
    <source>
        <dbReference type="EMBL" id="KAK8091206.1"/>
    </source>
</evidence>
<reference evidence="12 13" key="1">
    <citation type="submission" date="2023-01" db="EMBL/GenBank/DDBJ databases">
        <title>Analysis of 21 Apiospora genomes using comparative genomics revels a genus with tremendous synthesis potential of carbohydrate active enzymes and secondary metabolites.</title>
        <authorList>
            <person name="Sorensen T."/>
        </authorList>
    </citation>
    <scope>NUCLEOTIDE SEQUENCE [LARGE SCALE GENOMIC DNA]</scope>
    <source>
        <strain evidence="12 13">CBS 135458</strain>
    </source>
</reference>
<dbReference type="InterPro" id="IPR017907">
    <property type="entry name" value="Znf_RING_CS"/>
</dbReference>
<evidence type="ECO:0000256" key="5">
    <source>
        <dbReference type="ARBA" id="ARBA00022801"/>
    </source>
</evidence>
<keyword evidence="8" id="KW-0067">ATP-binding</keyword>
<keyword evidence="7" id="KW-0862">Zinc</keyword>
<keyword evidence="3" id="KW-0547">Nucleotide-binding</keyword>
<dbReference type="InterPro" id="IPR027417">
    <property type="entry name" value="P-loop_NTPase"/>
</dbReference>
<dbReference type="PROSITE" id="PS00518">
    <property type="entry name" value="ZF_RING_1"/>
    <property type="match status" value="1"/>
</dbReference>
<dbReference type="InterPro" id="IPR050628">
    <property type="entry name" value="SNF2_RAD54_helicase_TF"/>
</dbReference>